<feature type="transmembrane region" description="Helical" evidence="1">
    <location>
        <begin position="7"/>
        <end position="26"/>
    </location>
</feature>
<reference evidence="3 5" key="2">
    <citation type="submission" date="2019-04" db="EMBL/GenBank/DDBJ databases">
        <title>Genomic characterization of Staphylococcus petrasii strains.</title>
        <authorList>
            <person name="Vrbovska V."/>
            <person name="Kovarovic V."/>
            <person name="Maslanova I."/>
            <person name="Indrakova A."/>
            <person name="Petras P."/>
            <person name="Sedo O."/>
            <person name="Svec P."/>
            <person name="Fisarova L."/>
            <person name="Sedlacek I."/>
            <person name="Doskar J."/>
            <person name="Pantucek R."/>
        </authorList>
    </citation>
    <scope>NUCLEOTIDE SEQUENCE [LARGE SCALE GENOMIC DNA]</scope>
    <source>
        <strain evidence="3 5">P5404</strain>
    </source>
</reference>
<evidence type="ECO:0000313" key="3">
    <source>
        <dbReference type="EMBL" id="TGE16048.1"/>
    </source>
</evidence>
<dbReference type="Pfam" id="PF06612">
    <property type="entry name" value="DUF1146"/>
    <property type="match status" value="1"/>
</dbReference>
<dbReference type="EMBL" id="UHDO01000001">
    <property type="protein sequence ID" value="SUM43364.1"/>
    <property type="molecule type" value="Genomic_DNA"/>
</dbReference>
<keyword evidence="1" id="KW-0472">Membrane</keyword>
<gene>
    <name evidence="3" type="ORF">BJR09_10170</name>
    <name evidence="2" type="ORF">NCTC13830_00900</name>
</gene>
<feature type="transmembrane region" description="Helical" evidence="1">
    <location>
        <begin position="38"/>
        <end position="63"/>
    </location>
</feature>
<keyword evidence="1" id="KW-0812">Transmembrane</keyword>
<organism evidence="2 4">
    <name type="scientific">Staphylococcus petrasii</name>
    <dbReference type="NCBI Taxonomy" id="1276936"/>
    <lineage>
        <taxon>Bacteria</taxon>
        <taxon>Bacillati</taxon>
        <taxon>Bacillota</taxon>
        <taxon>Bacilli</taxon>
        <taxon>Bacillales</taxon>
        <taxon>Staphylococcaceae</taxon>
        <taxon>Staphylococcus</taxon>
    </lineage>
</organism>
<name>A0A380FWZ3_9STAP</name>
<protein>
    <submittedName>
        <fullName evidence="3">DUF1146 domain-containing protein</fullName>
    </submittedName>
    <submittedName>
        <fullName evidence="2">Membrane protein</fullName>
    </submittedName>
</protein>
<accession>A0A5F1AYU3</accession>
<keyword evidence="5" id="KW-1185">Reference proteome</keyword>
<dbReference type="OrthoDB" id="1651016at2"/>
<dbReference type="NCBIfam" id="TIGR02327">
    <property type="entry name" value="int_mem_ywzB"/>
    <property type="match status" value="1"/>
</dbReference>
<evidence type="ECO:0000313" key="5">
    <source>
        <dbReference type="Proteomes" id="UP000297598"/>
    </source>
</evidence>
<dbReference type="GeneID" id="48901677"/>
<dbReference type="RefSeq" id="WP_103298001.1">
    <property type="nucleotide sequence ID" value="NZ_AP040368.1"/>
</dbReference>
<reference evidence="2 4" key="1">
    <citation type="submission" date="2018-06" db="EMBL/GenBank/DDBJ databases">
        <authorList>
            <consortium name="Pathogen Informatics"/>
            <person name="Doyle S."/>
        </authorList>
    </citation>
    <scope>NUCLEOTIDE SEQUENCE [LARGE SCALE GENOMIC DNA]</scope>
    <source>
        <strain evidence="2 4">NCTC13830</strain>
    </source>
</reference>
<evidence type="ECO:0000256" key="1">
    <source>
        <dbReference type="SAM" id="Phobius"/>
    </source>
</evidence>
<dbReference type="EMBL" id="SRLS01000017">
    <property type="protein sequence ID" value="TGE16048.1"/>
    <property type="molecule type" value="Genomic_DNA"/>
</dbReference>
<sequence>MDYIGQFAVIHLILHVICICIAYWALNSLRLDNLFKKGYATQVQVCLIFMAILLGTAVSNFLIDLLQYSTQVKYLFR</sequence>
<dbReference type="Proteomes" id="UP000254047">
    <property type="component" value="Unassembled WGS sequence"/>
</dbReference>
<accession>A0A380FWZ3</accession>
<proteinExistence type="predicted"/>
<evidence type="ECO:0000313" key="2">
    <source>
        <dbReference type="EMBL" id="SUM43364.1"/>
    </source>
</evidence>
<dbReference type="AlphaFoldDB" id="A0A380FWZ3"/>
<dbReference type="InterPro" id="IPR009526">
    <property type="entry name" value="DUF1146"/>
</dbReference>
<keyword evidence="1" id="KW-1133">Transmembrane helix</keyword>
<dbReference type="Proteomes" id="UP000297598">
    <property type="component" value="Unassembled WGS sequence"/>
</dbReference>
<evidence type="ECO:0000313" key="4">
    <source>
        <dbReference type="Proteomes" id="UP000254047"/>
    </source>
</evidence>